<sequence>MIAFSQQLRTSSDVPLYSISTVSERTGVPQGTIRSWERRYGVPRPYRSADGRRLYSERDILCILWLKEQSEAGVPLSRITEIVKEALASATAPMAESEGRLQDVADALYDSLVRLDTWEADRIISSTLTMFGVEATCLRVLQPVLYRIGESWEHQKISVSVEHFCSQFIQMKLMMLLSMYALTGTLGPVITACAPGEQHEIGLLMLAMLLMRRGVRVVHLGADVPIKDLDDMIQHTGARFVCLSASSNTLATRLIEQTGHLRRLLGPRLLYGGYAFVSDPSLADLVQPSRIVMDAVQAADLIREELSRVDASERLKGA</sequence>
<dbReference type="PROSITE" id="PS51332">
    <property type="entry name" value="B12_BINDING"/>
    <property type="match status" value="1"/>
</dbReference>
<dbReference type="STRING" id="525904.Tter_2028"/>
<evidence type="ECO:0000256" key="3">
    <source>
        <dbReference type="ARBA" id="ARBA00023163"/>
    </source>
</evidence>
<evidence type="ECO:0000313" key="7">
    <source>
        <dbReference type="Proteomes" id="UP000000323"/>
    </source>
</evidence>
<dbReference type="GO" id="GO:0046872">
    <property type="term" value="F:metal ion binding"/>
    <property type="evidence" value="ECO:0007669"/>
    <property type="project" value="InterPro"/>
</dbReference>
<dbReference type="PANTHER" id="PTHR30204:SF67">
    <property type="entry name" value="HTH-TYPE TRANSCRIPTIONAL REGULATOR MLRA-RELATED"/>
    <property type="match status" value="1"/>
</dbReference>
<dbReference type="Pfam" id="PF13411">
    <property type="entry name" value="MerR_1"/>
    <property type="match status" value="1"/>
</dbReference>
<name>D1CGR1_THET1</name>
<dbReference type="Gene3D" id="1.10.1240.10">
    <property type="entry name" value="Methionine synthase domain"/>
    <property type="match status" value="1"/>
</dbReference>
<dbReference type="Pfam" id="PF02607">
    <property type="entry name" value="B12-binding_2"/>
    <property type="match status" value="1"/>
</dbReference>
<reference evidence="7" key="1">
    <citation type="journal article" date="2010" name="Stand. Genomic Sci.">
        <title>Complete genome sequence of 'Thermobaculum terrenum' type strain (YNP1).</title>
        <authorList>
            <person name="Kiss H."/>
            <person name="Cleland D."/>
            <person name="Lapidus A."/>
            <person name="Lucas S."/>
            <person name="Glavina Del Rio T."/>
            <person name="Nolan M."/>
            <person name="Tice H."/>
            <person name="Han C."/>
            <person name="Goodwin L."/>
            <person name="Pitluck S."/>
            <person name="Liolios K."/>
            <person name="Ivanova N."/>
            <person name="Mavromatis K."/>
            <person name="Ovchinnikova G."/>
            <person name="Pati A."/>
            <person name="Chen A."/>
            <person name="Palaniappan K."/>
            <person name="Land M."/>
            <person name="Hauser L."/>
            <person name="Chang Y."/>
            <person name="Jeffries C."/>
            <person name="Lu M."/>
            <person name="Brettin T."/>
            <person name="Detter J."/>
            <person name="Goker M."/>
            <person name="Tindall B."/>
            <person name="Beck B."/>
            <person name="McDermott T."/>
            <person name="Woyke T."/>
            <person name="Bristow J."/>
            <person name="Eisen J."/>
            <person name="Markowitz V."/>
            <person name="Hugenholtz P."/>
            <person name="Kyrpides N."/>
            <person name="Klenk H."/>
            <person name="Cheng J."/>
        </authorList>
    </citation>
    <scope>NUCLEOTIDE SEQUENCE [LARGE SCALE GENOMIC DNA]</scope>
    <source>
        <strain evidence="7">ATCC BAA-798 / YNP1</strain>
    </source>
</reference>
<dbReference type="PROSITE" id="PS50937">
    <property type="entry name" value="HTH_MERR_2"/>
    <property type="match status" value="1"/>
</dbReference>
<dbReference type="Gene3D" id="1.10.1660.10">
    <property type="match status" value="1"/>
</dbReference>
<keyword evidence="1" id="KW-0805">Transcription regulation</keyword>
<dbReference type="InterPro" id="IPR036724">
    <property type="entry name" value="Cobalamin-bd_sf"/>
</dbReference>
<protein>
    <submittedName>
        <fullName evidence="6">Transcriptional regulator, MerR family</fullName>
    </submittedName>
</protein>
<dbReference type="InterPro" id="IPR009061">
    <property type="entry name" value="DNA-bd_dom_put_sf"/>
</dbReference>
<dbReference type="eggNOG" id="COG0789">
    <property type="taxonomic scope" value="Bacteria"/>
</dbReference>
<dbReference type="RefSeq" id="WP_012875963.1">
    <property type="nucleotide sequence ID" value="NC_013526.1"/>
</dbReference>
<dbReference type="SMART" id="SM00422">
    <property type="entry name" value="HTH_MERR"/>
    <property type="match status" value="1"/>
</dbReference>
<organism evidence="6 7">
    <name type="scientific">Thermobaculum terrenum (strain ATCC BAA-798 / CCMEE 7001 / YNP1)</name>
    <dbReference type="NCBI Taxonomy" id="525904"/>
    <lineage>
        <taxon>Bacteria</taxon>
        <taxon>Bacillati</taxon>
        <taxon>Chloroflexota</taxon>
        <taxon>Chloroflexia</taxon>
        <taxon>Candidatus Thermobaculales</taxon>
        <taxon>Candidatus Thermobaculaceae</taxon>
        <taxon>Thermobaculum</taxon>
    </lineage>
</organism>
<dbReference type="AlphaFoldDB" id="D1CGR1"/>
<dbReference type="SUPFAM" id="SSF52242">
    <property type="entry name" value="Cobalamin (vitamin B12)-binding domain"/>
    <property type="match status" value="1"/>
</dbReference>
<dbReference type="InterPro" id="IPR003759">
    <property type="entry name" value="Cbl-bd_cap"/>
</dbReference>
<evidence type="ECO:0000256" key="2">
    <source>
        <dbReference type="ARBA" id="ARBA00023125"/>
    </source>
</evidence>
<dbReference type="KEGG" id="ttr:Tter_2028"/>
<dbReference type="eggNOG" id="COG5012">
    <property type="taxonomic scope" value="Bacteria"/>
</dbReference>
<dbReference type="HOGENOM" id="CLU_045945_3_0_0"/>
<accession>D1CGR1</accession>
<dbReference type="PANTHER" id="PTHR30204">
    <property type="entry name" value="REDOX-CYCLING DRUG-SENSING TRANSCRIPTIONAL ACTIVATOR SOXR"/>
    <property type="match status" value="1"/>
</dbReference>
<dbReference type="InterPro" id="IPR036594">
    <property type="entry name" value="Meth_synthase_dom"/>
</dbReference>
<dbReference type="Pfam" id="PF02310">
    <property type="entry name" value="B12-binding"/>
    <property type="match status" value="1"/>
</dbReference>
<keyword evidence="7" id="KW-1185">Reference proteome</keyword>
<keyword evidence="2" id="KW-0238">DNA-binding</keyword>
<dbReference type="Gene3D" id="3.40.50.280">
    <property type="entry name" value="Cobalamin-binding domain"/>
    <property type="match status" value="1"/>
</dbReference>
<dbReference type="InterPro" id="IPR006158">
    <property type="entry name" value="Cobalamin-bd"/>
</dbReference>
<dbReference type="GO" id="GO:0031419">
    <property type="term" value="F:cobalamin binding"/>
    <property type="evidence" value="ECO:0007669"/>
    <property type="project" value="InterPro"/>
</dbReference>
<dbReference type="GO" id="GO:0003677">
    <property type="term" value="F:DNA binding"/>
    <property type="evidence" value="ECO:0007669"/>
    <property type="project" value="UniProtKB-KW"/>
</dbReference>
<feature type="domain" description="HTH merR-type" evidence="4">
    <location>
        <begin position="16"/>
        <end position="85"/>
    </location>
</feature>
<gene>
    <name evidence="6" type="ordered locus">Tter_2028</name>
</gene>
<dbReference type="SUPFAM" id="SSF46955">
    <property type="entry name" value="Putative DNA-binding domain"/>
    <property type="match status" value="1"/>
</dbReference>
<evidence type="ECO:0000256" key="1">
    <source>
        <dbReference type="ARBA" id="ARBA00023015"/>
    </source>
</evidence>
<evidence type="ECO:0000259" key="4">
    <source>
        <dbReference type="PROSITE" id="PS50937"/>
    </source>
</evidence>
<dbReference type="Proteomes" id="UP000000323">
    <property type="component" value="Chromosome 2"/>
</dbReference>
<evidence type="ECO:0000313" key="6">
    <source>
        <dbReference type="EMBL" id="ACZ42932.1"/>
    </source>
</evidence>
<proteinExistence type="predicted"/>
<feature type="domain" description="B12-binding" evidence="5">
    <location>
        <begin position="186"/>
        <end position="313"/>
    </location>
</feature>
<evidence type="ECO:0000259" key="5">
    <source>
        <dbReference type="PROSITE" id="PS51332"/>
    </source>
</evidence>
<dbReference type="EMBL" id="CP001826">
    <property type="protein sequence ID" value="ACZ42932.1"/>
    <property type="molecule type" value="Genomic_DNA"/>
</dbReference>
<keyword evidence="3" id="KW-0804">Transcription</keyword>
<dbReference type="InterPro" id="IPR000551">
    <property type="entry name" value="MerR-type_HTH_dom"/>
</dbReference>
<dbReference type="InterPro" id="IPR047057">
    <property type="entry name" value="MerR_fam"/>
</dbReference>
<dbReference type="GO" id="GO:0003700">
    <property type="term" value="F:DNA-binding transcription factor activity"/>
    <property type="evidence" value="ECO:0007669"/>
    <property type="project" value="InterPro"/>
</dbReference>